<sequence length="138" mass="15210">MSRQSTTINPSSVPEPQPQFSQVNTFTFQPGDNVAITGQLAIQPNPSDPVPTGFEDQVRLALQNLENCLKAAGATKRDIFKVTHHVVDFDYEKQNPAKAFIDWLGSDFRPASAMLPVQRLAGPGLMYEIETWAIVPAK</sequence>
<evidence type="ECO:0000313" key="1">
    <source>
        <dbReference type="EMBL" id="KJX93560.1"/>
    </source>
</evidence>
<keyword evidence="2" id="KW-1185">Reference proteome</keyword>
<dbReference type="InterPro" id="IPR035959">
    <property type="entry name" value="RutC-like_sf"/>
</dbReference>
<dbReference type="Pfam" id="PF01042">
    <property type="entry name" value="Ribonuc_L-PSP"/>
    <property type="match status" value="1"/>
</dbReference>
<dbReference type="Gene3D" id="3.30.1330.40">
    <property type="entry name" value="RutC-like"/>
    <property type="match status" value="1"/>
</dbReference>
<dbReference type="SUPFAM" id="SSF55298">
    <property type="entry name" value="YjgF-like"/>
    <property type="match status" value="1"/>
</dbReference>
<proteinExistence type="predicted"/>
<dbReference type="PANTHER" id="PTHR43857:SF1">
    <property type="entry name" value="YJGH FAMILY PROTEIN"/>
    <property type="match status" value="1"/>
</dbReference>
<name>A0A0F4GBK2_9PEZI</name>
<accession>A0A0F4GBK2</accession>
<protein>
    <submittedName>
        <fullName evidence="1">Endoribonuclease l-psp like protein</fullName>
    </submittedName>
</protein>
<dbReference type="AlphaFoldDB" id="A0A0F4GBK2"/>
<evidence type="ECO:0000313" key="2">
    <source>
        <dbReference type="Proteomes" id="UP000033647"/>
    </source>
</evidence>
<reference evidence="1 2" key="1">
    <citation type="submission" date="2015-03" db="EMBL/GenBank/DDBJ databases">
        <title>RNA-seq based gene annotation and comparative genomics of four Zymoseptoria species reveal species-specific pathogenicity related genes and transposable element activity.</title>
        <authorList>
            <person name="Grandaubert J."/>
            <person name="Bhattacharyya A."/>
            <person name="Stukenbrock E.H."/>
        </authorList>
    </citation>
    <scope>NUCLEOTIDE SEQUENCE [LARGE SCALE GENOMIC DNA]</scope>
    <source>
        <strain evidence="1 2">Zb18110</strain>
    </source>
</reference>
<comment type="caution">
    <text evidence="1">The sequence shown here is derived from an EMBL/GenBank/DDBJ whole genome shotgun (WGS) entry which is preliminary data.</text>
</comment>
<dbReference type="PANTHER" id="PTHR43857">
    <property type="entry name" value="BLR7761 PROTEIN"/>
    <property type="match status" value="1"/>
</dbReference>
<dbReference type="Proteomes" id="UP000033647">
    <property type="component" value="Unassembled WGS sequence"/>
</dbReference>
<dbReference type="InterPro" id="IPR006175">
    <property type="entry name" value="YjgF/YER057c/UK114"/>
</dbReference>
<dbReference type="OrthoDB" id="309640at2759"/>
<dbReference type="EMBL" id="LAFY01004255">
    <property type="protein sequence ID" value="KJX93560.1"/>
    <property type="molecule type" value="Genomic_DNA"/>
</dbReference>
<gene>
    <name evidence="1" type="ORF">TI39_contig4296g00003</name>
</gene>
<dbReference type="CDD" id="cd00448">
    <property type="entry name" value="YjgF_YER057c_UK114_family"/>
    <property type="match status" value="1"/>
</dbReference>
<organism evidence="1 2">
    <name type="scientific">Zymoseptoria brevis</name>
    <dbReference type="NCBI Taxonomy" id="1047168"/>
    <lineage>
        <taxon>Eukaryota</taxon>
        <taxon>Fungi</taxon>
        <taxon>Dikarya</taxon>
        <taxon>Ascomycota</taxon>
        <taxon>Pezizomycotina</taxon>
        <taxon>Dothideomycetes</taxon>
        <taxon>Dothideomycetidae</taxon>
        <taxon>Mycosphaerellales</taxon>
        <taxon>Mycosphaerellaceae</taxon>
        <taxon>Zymoseptoria</taxon>
    </lineage>
</organism>